<dbReference type="EMBL" id="VDEP01000239">
    <property type="protein sequence ID" value="KAA1121130.1"/>
    <property type="molecule type" value="Genomic_DNA"/>
</dbReference>
<dbReference type="Proteomes" id="UP000325313">
    <property type="component" value="Unassembled WGS sequence"/>
</dbReference>
<evidence type="ECO:0000313" key="4">
    <source>
        <dbReference type="EMBL" id="KAA1121130.1"/>
    </source>
</evidence>
<gene>
    <name evidence="4" type="ORF">PGTUg99_016598</name>
</gene>
<feature type="region of interest" description="Disordered" evidence="2">
    <location>
        <begin position="460"/>
        <end position="498"/>
    </location>
</feature>
<keyword evidence="1" id="KW-0479">Metal-binding</keyword>
<comment type="caution">
    <text evidence="4">The sequence shown here is derived from an EMBL/GenBank/DDBJ whole genome shotgun (WGS) entry which is preliminary data.</text>
</comment>
<feature type="compositionally biased region" description="Low complexity" evidence="2">
    <location>
        <begin position="468"/>
        <end position="480"/>
    </location>
</feature>
<protein>
    <recommendedName>
        <fullName evidence="3">SWIM-type domain-containing protein</fullName>
    </recommendedName>
</protein>
<organism evidence="4 5">
    <name type="scientific">Puccinia graminis f. sp. tritici</name>
    <dbReference type="NCBI Taxonomy" id="56615"/>
    <lineage>
        <taxon>Eukaryota</taxon>
        <taxon>Fungi</taxon>
        <taxon>Dikarya</taxon>
        <taxon>Basidiomycota</taxon>
        <taxon>Pucciniomycotina</taxon>
        <taxon>Pucciniomycetes</taxon>
        <taxon>Pucciniales</taxon>
        <taxon>Pucciniaceae</taxon>
        <taxon>Puccinia</taxon>
    </lineage>
</organism>
<proteinExistence type="predicted"/>
<sequence length="498" mass="56997">MTGRAQRDPDVFKSLSIWNRELVNERWTTMAPVPGPSGDFFIFFCQSPWQREKMLQHGRGMLMLDSSTNNTVQNCFSPNGKKVCLYTVMIRDPLVGKGLPIAWALTTSMTEQSIATVLAWLRTSTGVVPQAVMSDYSLAVTKAVSEIYSDLGKQAPKHYWCLFQVLNAFRRQAKTFLQDRAEEAVDDFRQIVYSPSSPDPLLKSFFIKWEPECPEFVEHVKTQWQEHIVHWAVFFRTSAHQGIFTNNYTKAWRRVLASDYFSSTESRRIDEVLQILVDEVLMHYQWLTRQVELGVRRQRTSRFQLEAKTVSEGYTKAILDLLGIGMFRTSSHFFISSFTNPTSRAYAITIDKPGRGSIGQLTRCNCEHYTRYGSACKHMYYLAREYRMHVVESALIPLEALVVDPTLEINIQTLIKPSINILTLTKEVDSDEEIGSYGQLSNKRKLFIDLVVGPDPDPLQFTKRPRLDSLSLSPQSSHTSNETIPGQDENLDPNLFTD</sequence>
<name>A0A5B0R6G4_PUCGR</name>
<evidence type="ECO:0000256" key="2">
    <source>
        <dbReference type="SAM" id="MobiDB-lite"/>
    </source>
</evidence>
<dbReference type="PANTHER" id="PTHR48159:SF1">
    <property type="entry name" value="MEMBRANE-ASSOCIATED GIANT PROTEIN ANTIGEN, PUTATIVE-RELATED"/>
    <property type="match status" value="1"/>
</dbReference>
<evidence type="ECO:0000259" key="3">
    <source>
        <dbReference type="PROSITE" id="PS50966"/>
    </source>
</evidence>
<dbReference type="InterPro" id="IPR007527">
    <property type="entry name" value="Znf_SWIM"/>
</dbReference>
<evidence type="ECO:0000313" key="5">
    <source>
        <dbReference type="Proteomes" id="UP000325313"/>
    </source>
</evidence>
<reference evidence="4 5" key="1">
    <citation type="submission" date="2019-05" db="EMBL/GenBank/DDBJ databases">
        <title>Emergence of the Ug99 lineage of the wheat stem rust pathogen through somatic hybridization.</title>
        <authorList>
            <person name="Li F."/>
            <person name="Upadhyaya N.M."/>
            <person name="Sperschneider J."/>
            <person name="Matny O."/>
            <person name="Nguyen-Phuc H."/>
            <person name="Mago R."/>
            <person name="Raley C."/>
            <person name="Miller M.E."/>
            <person name="Silverstein K.A.T."/>
            <person name="Henningsen E."/>
            <person name="Hirsch C.D."/>
            <person name="Visser B."/>
            <person name="Pretorius Z.A."/>
            <person name="Steffenson B.J."/>
            <person name="Schwessinger B."/>
            <person name="Dodds P.N."/>
            <person name="Figueroa M."/>
        </authorList>
    </citation>
    <scope>NUCLEOTIDE SEQUENCE [LARGE SCALE GENOMIC DNA]</scope>
    <source>
        <strain evidence="4 5">Ug99</strain>
    </source>
</reference>
<dbReference type="GO" id="GO:0008270">
    <property type="term" value="F:zinc ion binding"/>
    <property type="evidence" value="ECO:0007669"/>
    <property type="project" value="UniProtKB-KW"/>
</dbReference>
<evidence type="ECO:0000256" key="1">
    <source>
        <dbReference type="PROSITE-ProRule" id="PRU00325"/>
    </source>
</evidence>
<keyword evidence="1" id="KW-0863">Zinc-finger</keyword>
<dbReference type="PANTHER" id="PTHR48159">
    <property type="entry name" value="MULE DOMAIN-CONTAINING PROTEIN"/>
    <property type="match status" value="1"/>
</dbReference>
<accession>A0A5B0R6G4</accession>
<keyword evidence="1" id="KW-0862">Zinc</keyword>
<dbReference type="PROSITE" id="PS50966">
    <property type="entry name" value="ZF_SWIM"/>
    <property type="match status" value="1"/>
</dbReference>
<dbReference type="AlphaFoldDB" id="A0A5B0R6G4"/>
<feature type="domain" description="SWIM-type" evidence="3">
    <location>
        <begin position="346"/>
        <end position="387"/>
    </location>
</feature>